<name>A0A6G0Z6Y2_APHCR</name>
<dbReference type="Proteomes" id="UP000478052">
    <property type="component" value="Unassembled WGS sequence"/>
</dbReference>
<keyword evidence="3" id="KW-1185">Reference proteome</keyword>
<protein>
    <submittedName>
        <fullName evidence="2">Homeobox protein orthopedia-like</fullName>
    </submittedName>
</protein>
<dbReference type="AlphaFoldDB" id="A0A6G0Z6Y2"/>
<sequence length="135" mass="14071">MNLGTDMHTLVFINRLLFAFFFCFSFHSNRCSQESGGELGGFPATAAAAAFAAAGGSGGAPPSLGSSMQAAAAAYHLKTSAASSPYAAVNSIGLMDSLQTSMGCYPTAAGQNYHHHHSTTLSLFNHRKHNININS</sequence>
<gene>
    <name evidence="2" type="ORF">FWK35_00021657</name>
</gene>
<organism evidence="2 3">
    <name type="scientific">Aphis craccivora</name>
    <name type="common">Cowpea aphid</name>
    <dbReference type="NCBI Taxonomy" id="307492"/>
    <lineage>
        <taxon>Eukaryota</taxon>
        <taxon>Metazoa</taxon>
        <taxon>Ecdysozoa</taxon>
        <taxon>Arthropoda</taxon>
        <taxon>Hexapoda</taxon>
        <taxon>Insecta</taxon>
        <taxon>Pterygota</taxon>
        <taxon>Neoptera</taxon>
        <taxon>Paraneoptera</taxon>
        <taxon>Hemiptera</taxon>
        <taxon>Sternorrhyncha</taxon>
        <taxon>Aphidomorpha</taxon>
        <taxon>Aphidoidea</taxon>
        <taxon>Aphididae</taxon>
        <taxon>Aphidini</taxon>
        <taxon>Aphis</taxon>
        <taxon>Aphis</taxon>
    </lineage>
</organism>
<feature type="chain" id="PRO_5026334671" evidence="1">
    <location>
        <begin position="32"/>
        <end position="135"/>
    </location>
</feature>
<evidence type="ECO:0000313" key="2">
    <source>
        <dbReference type="EMBL" id="KAF0766282.1"/>
    </source>
</evidence>
<evidence type="ECO:0000313" key="3">
    <source>
        <dbReference type="Proteomes" id="UP000478052"/>
    </source>
</evidence>
<evidence type="ECO:0000256" key="1">
    <source>
        <dbReference type="SAM" id="SignalP"/>
    </source>
</evidence>
<feature type="signal peptide" evidence="1">
    <location>
        <begin position="1"/>
        <end position="31"/>
    </location>
</feature>
<dbReference type="GO" id="GO:0003677">
    <property type="term" value="F:DNA binding"/>
    <property type="evidence" value="ECO:0007669"/>
    <property type="project" value="UniProtKB-KW"/>
</dbReference>
<keyword evidence="2" id="KW-0238">DNA-binding</keyword>
<reference evidence="2 3" key="1">
    <citation type="submission" date="2019-08" db="EMBL/GenBank/DDBJ databases">
        <title>Whole genome of Aphis craccivora.</title>
        <authorList>
            <person name="Voronova N.V."/>
            <person name="Shulinski R.S."/>
            <person name="Bandarenka Y.V."/>
            <person name="Zhorov D.G."/>
            <person name="Warner D."/>
        </authorList>
    </citation>
    <scope>NUCLEOTIDE SEQUENCE [LARGE SCALE GENOMIC DNA]</scope>
    <source>
        <strain evidence="2">180601</strain>
        <tissue evidence="2">Whole Body</tissue>
    </source>
</reference>
<accession>A0A6G0Z6Y2</accession>
<keyword evidence="2" id="KW-0371">Homeobox</keyword>
<dbReference type="EMBL" id="VUJU01001227">
    <property type="protein sequence ID" value="KAF0766282.1"/>
    <property type="molecule type" value="Genomic_DNA"/>
</dbReference>
<comment type="caution">
    <text evidence="2">The sequence shown here is derived from an EMBL/GenBank/DDBJ whole genome shotgun (WGS) entry which is preliminary data.</text>
</comment>
<proteinExistence type="predicted"/>
<keyword evidence="1" id="KW-0732">Signal</keyword>